<name>A0A328WTY4_9FLAO</name>
<dbReference type="AlphaFoldDB" id="A0A328WTY4"/>
<evidence type="ECO:0000256" key="3">
    <source>
        <dbReference type="SAM" id="SignalP"/>
    </source>
</evidence>
<dbReference type="Pfam" id="PF14257">
    <property type="entry name" value="DUF4349"/>
    <property type="match status" value="1"/>
</dbReference>
<evidence type="ECO:0000256" key="2">
    <source>
        <dbReference type="SAM" id="Phobius"/>
    </source>
</evidence>
<keyword evidence="2" id="KW-0472">Membrane</keyword>
<keyword evidence="2" id="KW-1133">Transmembrane helix</keyword>
<dbReference type="InterPro" id="IPR025645">
    <property type="entry name" value="DUF4349"/>
</dbReference>
<protein>
    <submittedName>
        <fullName evidence="5">Uncharacterized protein DUF4349</fullName>
    </submittedName>
</protein>
<keyword evidence="1" id="KW-0175">Coiled coil</keyword>
<feature type="coiled-coil region" evidence="1">
    <location>
        <begin position="170"/>
        <end position="197"/>
    </location>
</feature>
<proteinExistence type="predicted"/>
<dbReference type="Proteomes" id="UP000249518">
    <property type="component" value="Unassembled WGS sequence"/>
</dbReference>
<feature type="chain" id="PRO_5016400309" evidence="3">
    <location>
        <begin position="19"/>
        <end position="269"/>
    </location>
</feature>
<evidence type="ECO:0000259" key="4">
    <source>
        <dbReference type="Pfam" id="PF14257"/>
    </source>
</evidence>
<evidence type="ECO:0000313" key="6">
    <source>
        <dbReference type="Proteomes" id="UP000249518"/>
    </source>
</evidence>
<comment type="caution">
    <text evidence="5">The sequence shown here is derived from an EMBL/GenBank/DDBJ whole genome shotgun (WGS) entry which is preliminary data.</text>
</comment>
<feature type="domain" description="DUF4349" evidence="4">
    <location>
        <begin position="54"/>
        <end position="260"/>
    </location>
</feature>
<dbReference type="EMBL" id="QLSV01000003">
    <property type="protein sequence ID" value="RAR49642.1"/>
    <property type="molecule type" value="Genomic_DNA"/>
</dbReference>
<reference evidence="5 6" key="1">
    <citation type="submission" date="2018-06" db="EMBL/GenBank/DDBJ databases">
        <title>Genomic Encyclopedia of Type Strains, Phase III (KMG-III): the genomes of soil and plant-associated and newly described type strains.</title>
        <authorList>
            <person name="Whitman W."/>
        </authorList>
    </citation>
    <scope>NUCLEOTIDE SEQUENCE [LARGE SCALE GENOMIC DNA]</scope>
    <source>
        <strain evidence="5 6">CGMCC 1.12504</strain>
    </source>
</reference>
<keyword evidence="2" id="KW-0812">Transmembrane</keyword>
<feature type="signal peptide" evidence="3">
    <location>
        <begin position="1"/>
        <end position="18"/>
    </location>
</feature>
<evidence type="ECO:0000313" key="5">
    <source>
        <dbReference type="EMBL" id="RAR49642.1"/>
    </source>
</evidence>
<dbReference type="RefSeq" id="WP_112085088.1">
    <property type="nucleotide sequence ID" value="NZ_QLSV01000003.1"/>
</dbReference>
<sequence length="269" mass="30527">MKLAVAFLSLLVFPLMCGGNPDTTEYTTEVMEEAAPAMIDDKAVSGNFEAQTEQKIIKESNLRYETQDLEATYQQIISSAKKNKAYVQSDTEGKDYNSLYRTITIRIPNANFDTFLADVGKGVAYFDRKEISAKDVTAEFIDIEARLKAKKTLEERYLQLLTKATKVSEILEIEKELSTIREEIEAKEGQLKYLQNRVSLSTVTIEFYKKVANEDNATVSYGTKMWNAIKSGWNGISSFFIGLLHIWPFILILVAVILFIRKKLSKKNV</sequence>
<organism evidence="5 6">
    <name type="scientific">Flavobacterium lacus</name>
    <dbReference type="NCBI Taxonomy" id="1353778"/>
    <lineage>
        <taxon>Bacteria</taxon>
        <taxon>Pseudomonadati</taxon>
        <taxon>Bacteroidota</taxon>
        <taxon>Flavobacteriia</taxon>
        <taxon>Flavobacteriales</taxon>
        <taxon>Flavobacteriaceae</taxon>
        <taxon>Flavobacterium</taxon>
    </lineage>
</organism>
<gene>
    <name evidence="5" type="ORF">B0I10_10362</name>
</gene>
<feature type="transmembrane region" description="Helical" evidence="2">
    <location>
        <begin position="239"/>
        <end position="260"/>
    </location>
</feature>
<dbReference type="OrthoDB" id="5381491at2"/>
<evidence type="ECO:0000256" key="1">
    <source>
        <dbReference type="SAM" id="Coils"/>
    </source>
</evidence>
<accession>A0A328WTY4</accession>
<keyword evidence="3" id="KW-0732">Signal</keyword>
<keyword evidence="6" id="KW-1185">Reference proteome</keyword>